<organism evidence="5 6">
    <name type="scientific">Mesotoga prima MesG1.Ag.4.2</name>
    <dbReference type="NCBI Taxonomy" id="660470"/>
    <lineage>
        <taxon>Bacteria</taxon>
        <taxon>Thermotogati</taxon>
        <taxon>Thermotogota</taxon>
        <taxon>Thermotogae</taxon>
        <taxon>Kosmotogales</taxon>
        <taxon>Kosmotogaceae</taxon>
        <taxon>Mesotoga</taxon>
    </lineage>
</organism>
<dbReference type="GO" id="GO:0042956">
    <property type="term" value="P:maltodextrin transmembrane transport"/>
    <property type="evidence" value="ECO:0007669"/>
    <property type="project" value="TreeGrafter"/>
</dbReference>
<dbReference type="GeneID" id="87107390"/>
<evidence type="ECO:0000256" key="3">
    <source>
        <dbReference type="ARBA" id="ARBA00022729"/>
    </source>
</evidence>
<keyword evidence="2" id="KW-0813">Transport</keyword>
<dbReference type="STRING" id="660470.Theba_1594"/>
<dbReference type="InterPro" id="IPR006059">
    <property type="entry name" value="SBP"/>
</dbReference>
<dbReference type="KEGG" id="mpg:Theba_1594"/>
<dbReference type="SUPFAM" id="SSF53850">
    <property type="entry name" value="Periplasmic binding protein-like II"/>
    <property type="match status" value="1"/>
</dbReference>
<dbReference type="Proteomes" id="UP000002881">
    <property type="component" value="Chromosome"/>
</dbReference>
<protein>
    <submittedName>
        <fullName evidence="5">ABC-type sugar transport system, periplasmic component</fullName>
    </submittedName>
</protein>
<dbReference type="Gene3D" id="3.40.190.10">
    <property type="entry name" value="Periplasmic binding protein-like II"/>
    <property type="match status" value="2"/>
</dbReference>
<accession>I2F5Q9</accession>
<feature type="chain" id="PRO_5003657637" evidence="4">
    <location>
        <begin position="22"/>
        <end position="414"/>
    </location>
</feature>
<feature type="signal peptide" evidence="4">
    <location>
        <begin position="1"/>
        <end position="21"/>
    </location>
</feature>
<gene>
    <name evidence="5" type="ORF">Theba_1594</name>
</gene>
<dbReference type="CDD" id="cd14748">
    <property type="entry name" value="PBP2_UgpB"/>
    <property type="match status" value="1"/>
</dbReference>
<proteinExistence type="inferred from homology"/>
<dbReference type="AlphaFoldDB" id="I2F5Q9"/>
<dbReference type="Pfam" id="PF01547">
    <property type="entry name" value="SBP_bac_1"/>
    <property type="match status" value="1"/>
</dbReference>
<keyword evidence="6" id="KW-1185">Reference proteome</keyword>
<dbReference type="HOGENOM" id="CLU_031285_10_1_0"/>
<evidence type="ECO:0000256" key="2">
    <source>
        <dbReference type="ARBA" id="ARBA00022448"/>
    </source>
</evidence>
<dbReference type="GO" id="GO:1901982">
    <property type="term" value="F:maltose binding"/>
    <property type="evidence" value="ECO:0007669"/>
    <property type="project" value="TreeGrafter"/>
</dbReference>
<dbReference type="PANTHER" id="PTHR30061">
    <property type="entry name" value="MALTOSE-BINDING PERIPLASMIC PROTEIN"/>
    <property type="match status" value="1"/>
</dbReference>
<keyword evidence="5" id="KW-0762">Sugar transport</keyword>
<keyword evidence="3 4" id="KW-0732">Signal</keyword>
<dbReference type="GO" id="GO:0055052">
    <property type="term" value="C:ATP-binding cassette (ABC) transporter complex, substrate-binding subunit-containing"/>
    <property type="evidence" value="ECO:0007669"/>
    <property type="project" value="TreeGrafter"/>
</dbReference>
<evidence type="ECO:0000313" key="6">
    <source>
        <dbReference type="Proteomes" id="UP000002881"/>
    </source>
</evidence>
<name>I2F5Q9_9BACT</name>
<evidence type="ECO:0000256" key="1">
    <source>
        <dbReference type="ARBA" id="ARBA00008520"/>
    </source>
</evidence>
<dbReference type="GO" id="GO:0015768">
    <property type="term" value="P:maltose transport"/>
    <property type="evidence" value="ECO:0007669"/>
    <property type="project" value="TreeGrafter"/>
</dbReference>
<dbReference type="EMBL" id="CP003532">
    <property type="protein sequence ID" value="AFK07262.1"/>
    <property type="molecule type" value="Genomic_DNA"/>
</dbReference>
<dbReference type="RefSeq" id="WP_006489371.1">
    <property type="nucleotide sequence ID" value="NC_017934.1"/>
</dbReference>
<reference evidence="5 6" key="1">
    <citation type="journal article" date="2012" name="Genome Biol. Evol.">
        <title>Genome Sequence of the Mesophilic Thermotogales Bacterium Mesotoga prima MesG1.Ag.4.2 Reveals the Largest Thermotogales Genome To Date.</title>
        <authorList>
            <person name="Zhaxybayeva O."/>
            <person name="Swithers K.S."/>
            <person name="Foght J."/>
            <person name="Green A.G."/>
            <person name="Bruce D."/>
            <person name="Detter C."/>
            <person name="Han S."/>
            <person name="Teshima H."/>
            <person name="Han J."/>
            <person name="Woyke T."/>
            <person name="Pitluck S."/>
            <person name="Nolan M."/>
            <person name="Ivanova N."/>
            <person name="Pati A."/>
            <person name="Land M.L."/>
            <person name="Dlutek M."/>
            <person name="Doolittle W.F."/>
            <person name="Noll K.M."/>
            <person name="Nesbo C.L."/>
        </authorList>
    </citation>
    <scope>NUCLEOTIDE SEQUENCE [LARGE SCALE GENOMIC DNA]</scope>
    <source>
        <strain evidence="6">mesG1.Ag.4.2</strain>
    </source>
</reference>
<evidence type="ECO:0000256" key="4">
    <source>
        <dbReference type="SAM" id="SignalP"/>
    </source>
</evidence>
<sequence precursor="true">MKKLLLLFLVSAFLVVTALSAEITFWKFTDTYADPTIQRFVDLWNEENPDKKVVFETFPWGDYTGTKLTTAFATGEGPDVFFISPGDFLRYVNTGIALPLSKYLTEDIIADFLPETIEAVTVGGEIYALPLEMEPVAIFYNKAAFEEKGISQPQDWAELKEAAAKLKTADRYGIIVEVAPGYYQNFTWYPFLWTAGGDVVDENWEKSAFESEGAIAALDLWGSFVKEGLAPSSLPAGANDIGMFGNGLADMIVCGFWGVKQLQTQFPEFDFGVFPIPPYEKGGESISVYGGWKMMLNAKGKNTDIAAEFARWLVAEQIDFPLDWCTVTNSKFSPRYSVLEAGNEFYNTPPNDVFLEILKTSKSEPTFTPEMVKAVSDAIQAVMFAGMDPKAAAKGASAAINAYLSRYTGGVPGK</sequence>
<comment type="similarity">
    <text evidence="1">Belongs to the bacterial solute-binding protein 1 family.</text>
</comment>
<evidence type="ECO:0000313" key="5">
    <source>
        <dbReference type="EMBL" id="AFK07262.1"/>
    </source>
</evidence>
<dbReference type="eggNOG" id="COG1653">
    <property type="taxonomic scope" value="Bacteria"/>
</dbReference>
<dbReference type="PANTHER" id="PTHR30061:SF50">
    <property type="entry name" value="MALTOSE_MALTODEXTRIN-BINDING PERIPLASMIC PROTEIN"/>
    <property type="match status" value="1"/>
</dbReference>